<evidence type="ECO:0000256" key="4">
    <source>
        <dbReference type="ARBA" id="ARBA00034528"/>
    </source>
</evidence>
<comment type="caution">
    <text evidence="5">The sequence shown here is derived from an EMBL/GenBank/DDBJ whole genome shotgun (WGS) entry which is preliminary data.</text>
</comment>
<dbReference type="Pfam" id="PF13738">
    <property type="entry name" value="Pyr_redox_3"/>
    <property type="match status" value="1"/>
</dbReference>
<keyword evidence="3" id="KW-0560">Oxidoreductase</keyword>
<evidence type="ECO:0000256" key="1">
    <source>
        <dbReference type="ARBA" id="ARBA00022630"/>
    </source>
</evidence>
<keyword evidence="1" id="KW-0285">Flavoprotein</keyword>
<dbReference type="RefSeq" id="WP_269422624.1">
    <property type="nucleotide sequence ID" value="NZ_JAPWGY010000002.1"/>
</dbReference>
<keyword evidence="6" id="KW-1185">Reference proteome</keyword>
<dbReference type="PRINTS" id="PR00368">
    <property type="entry name" value="FADPNR"/>
</dbReference>
<dbReference type="EC" id="1.14.13.148" evidence="4"/>
<name>A0ABT4LK97_9PROT</name>
<evidence type="ECO:0000256" key="2">
    <source>
        <dbReference type="ARBA" id="ARBA00022827"/>
    </source>
</evidence>
<dbReference type="Gene3D" id="3.50.50.60">
    <property type="entry name" value="FAD/NAD(P)-binding domain"/>
    <property type="match status" value="1"/>
</dbReference>
<dbReference type="Proteomes" id="UP001069802">
    <property type="component" value="Unassembled WGS sequence"/>
</dbReference>
<gene>
    <name evidence="5" type="ORF">O4H49_06515</name>
</gene>
<evidence type="ECO:0000313" key="5">
    <source>
        <dbReference type="EMBL" id="MCZ4280422.1"/>
    </source>
</evidence>
<dbReference type="InterPro" id="IPR036188">
    <property type="entry name" value="FAD/NAD-bd_sf"/>
</dbReference>
<dbReference type="PRINTS" id="PR00411">
    <property type="entry name" value="PNDRDTASEI"/>
</dbReference>
<dbReference type="InterPro" id="IPR050346">
    <property type="entry name" value="FMO-like"/>
</dbReference>
<dbReference type="EMBL" id="JAPWGY010000002">
    <property type="protein sequence ID" value="MCZ4280422.1"/>
    <property type="molecule type" value="Genomic_DNA"/>
</dbReference>
<accession>A0ABT4LK97</accession>
<sequence length="486" mass="51403">MKNTNQTIAIIGAGPVGLAAAVRAMERGLVPIIFEKGSVVGQAIRQWQHVRMFSPWQYNIDSACRQLLLASGWQEPAAETFPTGGDFVAGYLAPLAELPELKKHLLFSSKVTAISRVGYDKLKTPGRNSTPFEIRYQKDAEEKVLLVDAVLDASGTWDSPNPAGANGLPAIGEKQAAARISYGMPDILGTKRNRYAGKRVAVLGMGHSATGNLIDLVALKKQVPDTSIVWLVRGEDPSRAFGGGANDQLAARGALGVEIRKLLEEGDLSLKAGFRLSHISEDNTGLQLQSEGISTSQQISVDELIVSTGFRPDFSFASEIRLLLDPALECPPALAPLIDPNEHSCGTVRPHGAAELAQPEQGFYIAGMKSYGRAPTFLTLTGYEQVRSILAEIAGDKEAAARVELRLPETGVCSSDRVTETGKASSCCGAPAISPDTATETEKASGCCGGPAIQRKDACCVKDEVAKDQGKAGCGCGTTSPQEAVA</sequence>
<dbReference type="PANTHER" id="PTHR23023">
    <property type="entry name" value="DIMETHYLANILINE MONOOXYGENASE"/>
    <property type="match status" value="1"/>
</dbReference>
<organism evidence="5 6">
    <name type="scientific">Kiloniella laminariae</name>
    <dbReference type="NCBI Taxonomy" id="454162"/>
    <lineage>
        <taxon>Bacteria</taxon>
        <taxon>Pseudomonadati</taxon>
        <taxon>Pseudomonadota</taxon>
        <taxon>Alphaproteobacteria</taxon>
        <taxon>Rhodospirillales</taxon>
        <taxon>Kiloniellaceae</taxon>
        <taxon>Kiloniella</taxon>
    </lineage>
</organism>
<reference evidence="5" key="1">
    <citation type="submission" date="2022-12" db="EMBL/GenBank/DDBJ databases">
        <title>Bacterial isolates from different developmental stages of Nematostella vectensis.</title>
        <authorList>
            <person name="Fraune S."/>
        </authorList>
    </citation>
    <scope>NUCLEOTIDE SEQUENCE</scope>
    <source>
        <strain evidence="5">G21630-S1</strain>
    </source>
</reference>
<evidence type="ECO:0000256" key="3">
    <source>
        <dbReference type="ARBA" id="ARBA00023002"/>
    </source>
</evidence>
<dbReference type="SUPFAM" id="SSF51905">
    <property type="entry name" value="FAD/NAD(P)-binding domain"/>
    <property type="match status" value="1"/>
</dbReference>
<protein>
    <recommendedName>
        <fullName evidence="4">trimethylamine monooxygenase</fullName>
        <ecNumber evidence="4">1.14.13.148</ecNumber>
    </recommendedName>
</protein>
<evidence type="ECO:0000313" key="6">
    <source>
        <dbReference type="Proteomes" id="UP001069802"/>
    </source>
</evidence>
<keyword evidence="2" id="KW-0274">FAD</keyword>
<proteinExistence type="predicted"/>